<sequence>MSALRTTMLRAAGRHWLPLLALVSLVIGGFVIHRIHGIFGSNTEITREGSGIANDAKPFNPKKVTYEVYGPVGTLANINYLDLSANPQSIKQAPLPWALTLTTTAPATAPILLAQGNSYNIGCRITVDGEVKDEKTAQGVDAFTFCQVKAA</sequence>
<gene>
    <name evidence="8" type="primary">mmpS4_2</name>
    <name evidence="8" type="ORF">MBOU_16620</name>
</gene>
<keyword evidence="5 7" id="KW-1133">Transmembrane helix</keyword>
<accession>A0A7I9YLQ8</accession>
<comment type="caution">
    <text evidence="8">The sequence shown here is derived from an EMBL/GenBank/DDBJ whole genome shotgun (WGS) entry which is preliminary data.</text>
</comment>
<keyword evidence="9" id="KW-1185">Reference proteome</keyword>
<organism evidence="8 9">
    <name type="scientific">Mycobacterium bourgelatii</name>
    <dbReference type="NCBI Taxonomy" id="1273442"/>
    <lineage>
        <taxon>Bacteria</taxon>
        <taxon>Bacillati</taxon>
        <taxon>Actinomycetota</taxon>
        <taxon>Actinomycetes</taxon>
        <taxon>Mycobacteriales</taxon>
        <taxon>Mycobacteriaceae</taxon>
        <taxon>Mycobacterium</taxon>
    </lineage>
</organism>
<dbReference type="Proteomes" id="UP000465360">
    <property type="component" value="Unassembled WGS sequence"/>
</dbReference>
<dbReference type="RefSeq" id="WP_275899952.1">
    <property type="nucleotide sequence ID" value="NZ_BLKZ01000001.1"/>
</dbReference>
<dbReference type="Gene3D" id="2.60.40.2880">
    <property type="entry name" value="MmpS1-5, C-terminal soluble domain"/>
    <property type="match status" value="1"/>
</dbReference>
<evidence type="ECO:0000256" key="3">
    <source>
        <dbReference type="ARBA" id="ARBA00022475"/>
    </source>
</evidence>
<proteinExistence type="inferred from homology"/>
<reference evidence="8 9" key="1">
    <citation type="journal article" date="2019" name="Emerg. Microbes Infect.">
        <title>Comprehensive subspecies identification of 175 nontuberculous mycobacteria species based on 7547 genomic profiles.</title>
        <authorList>
            <person name="Matsumoto Y."/>
            <person name="Kinjo T."/>
            <person name="Motooka D."/>
            <person name="Nabeya D."/>
            <person name="Jung N."/>
            <person name="Uechi K."/>
            <person name="Horii T."/>
            <person name="Iida T."/>
            <person name="Fujita J."/>
            <person name="Nakamura S."/>
        </authorList>
    </citation>
    <scope>NUCLEOTIDE SEQUENCE [LARGE SCALE GENOMIC DNA]</scope>
    <source>
        <strain evidence="8 9">JCM 30725</strain>
    </source>
</reference>
<dbReference type="InterPro" id="IPR038468">
    <property type="entry name" value="MmpS_C"/>
</dbReference>
<dbReference type="GO" id="GO:0005886">
    <property type="term" value="C:plasma membrane"/>
    <property type="evidence" value="ECO:0007669"/>
    <property type="project" value="UniProtKB-SubCell"/>
</dbReference>
<keyword evidence="3" id="KW-1003">Cell membrane</keyword>
<keyword evidence="6 7" id="KW-0472">Membrane</keyword>
<feature type="transmembrane region" description="Helical" evidence="7">
    <location>
        <begin position="15"/>
        <end position="32"/>
    </location>
</feature>
<evidence type="ECO:0000313" key="8">
    <source>
        <dbReference type="EMBL" id="GFG89620.1"/>
    </source>
</evidence>
<dbReference type="InterPro" id="IPR008693">
    <property type="entry name" value="MmpS"/>
</dbReference>
<evidence type="ECO:0000256" key="6">
    <source>
        <dbReference type="ARBA" id="ARBA00023136"/>
    </source>
</evidence>
<protein>
    <submittedName>
        <fullName evidence="8">Siderophore export accessory protein MmpS4</fullName>
    </submittedName>
</protein>
<evidence type="ECO:0000256" key="7">
    <source>
        <dbReference type="SAM" id="Phobius"/>
    </source>
</evidence>
<evidence type="ECO:0000256" key="2">
    <source>
        <dbReference type="ARBA" id="ARBA00007531"/>
    </source>
</evidence>
<dbReference type="Pfam" id="PF05423">
    <property type="entry name" value="Mycobact_memb"/>
    <property type="match status" value="1"/>
</dbReference>
<keyword evidence="4 7" id="KW-0812">Transmembrane</keyword>
<evidence type="ECO:0000256" key="4">
    <source>
        <dbReference type="ARBA" id="ARBA00022692"/>
    </source>
</evidence>
<evidence type="ECO:0000256" key="5">
    <source>
        <dbReference type="ARBA" id="ARBA00022989"/>
    </source>
</evidence>
<evidence type="ECO:0000313" key="9">
    <source>
        <dbReference type="Proteomes" id="UP000465360"/>
    </source>
</evidence>
<dbReference type="AlphaFoldDB" id="A0A7I9YLQ8"/>
<comment type="subcellular location">
    <subcellularLocation>
        <location evidence="1">Cell membrane</location>
    </subcellularLocation>
</comment>
<comment type="similarity">
    <text evidence="2">Belongs to the MmpS family.</text>
</comment>
<dbReference type="EMBL" id="BLKZ01000001">
    <property type="protein sequence ID" value="GFG89620.1"/>
    <property type="molecule type" value="Genomic_DNA"/>
</dbReference>
<name>A0A7I9YLQ8_MYCBU</name>
<evidence type="ECO:0000256" key="1">
    <source>
        <dbReference type="ARBA" id="ARBA00004236"/>
    </source>
</evidence>